<evidence type="ECO:0008006" key="4">
    <source>
        <dbReference type="Google" id="ProtNLM"/>
    </source>
</evidence>
<dbReference type="EMBL" id="QRDP01000004">
    <property type="protein sequence ID" value="RED16053.1"/>
    <property type="molecule type" value="Genomic_DNA"/>
</dbReference>
<proteinExistence type="predicted"/>
<reference evidence="2 3" key="1">
    <citation type="submission" date="2018-07" db="EMBL/GenBank/DDBJ databases">
        <title>Genomic Encyclopedia of Type Strains, Phase IV (KMG-IV): sequencing the most valuable type-strain genomes for metagenomic binning, comparative biology and taxonomic classification.</title>
        <authorList>
            <person name="Goeker M."/>
        </authorList>
    </citation>
    <scope>NUCLEOTIDE SEQUENCE [LARGE SCALE GENOMIC DNA]</scope>
    <source>
        <strain evidence="2 3">DSM 26725</strain>
    </source>
</reference>
<dbReference type="RefSeq" id="WP_116235501.1">
    <property type="nucleotide sequence ID" value="NZ_QRDP01000004.1"/>
</dbReference>
<sequence length="180" mass="19913">MAKNETQRRAGRSYAGGNSGKAQIRAVRHDGWTEERREIFLETLAETCNVTAAFTAAGMTSSSAWALRKRDAGFAQAWDEAIAIAYEQLELVMLERAINGTEKPIVRGGKEVATMKQYSDGVGIRLLQAHRETAMRVREREGGRFDPIEAFEEVKRRLAVIHERKKANEGSGDMVGGTDG</sequence>
<keyword evidence="3" id="KW-1185">Reference proteome</keyword>
<dbReference type="OrthoDB" id="8480631at2"/>
<feature type="region of interest" description="Disordered" evidence="1">
    <location>
        <begin position="1"/>
        <end position="22"/>
    </location>
</feature>
<name>A0A3D9FE78_9SPHN</name>
<organism evidence="2 3">
    <name type="scientific">Parasphingopyxis lamellibrachiae</name>
    <dbReference type="NCBI Taxonomy" id="680125"/>
    <lineage>
        <taxon>Bacteria</taxon>
        <taxon>Pseudomonadati</taxon>
        <taxon>Pseudomonadota</taxon>
        <taxon>Alphaproteobacteria</taxon>
        <taxon>Sphingomonadales</taxon>
        <taxon>Sphingomonadaceae</taxon>
        <taxon>Parasphingopyxis</taxon>
    </lineage>
</organism>
<dbReference type="Proteomes" id="UP000256310">
    <property type="component" value="Unassembled WGS sequence"/>
</dbReference>
<comment type="caution">
    <text evidence="2">The sequence shown here is derived from an EMBL/GenBank/DDBJ whole genome shotgun (WGS) entry which is preliminary data.</text>
</comment>
<evidence type="ECO:0000256" key="1">
    <source>
        <dbReference type="SAM" id="MobiDB-lite"/>
    </source>
</evidence>
<evidence type="ECO:0000313" key="2">
    <source>
        <dbReference type="EMBL" id="RED16053.1"/>
    </source>
</evidence>
<dbReference type="AlphaFoldDB" id="A0A3D9FE78"/>
<protein>
    <recommendedName>
        <fullName evidence="4">Terminase small subunit</fullName>
    </recommendedName>
</protein>
<accession>A0A3D9FE78</accession>
<gene>
    <name evidence="2" type="ORF">DFR46_1064</name>
</gene>
<evidence type="ECO:0000313" key="3">
    <source>
        <dbReference type="Proteomes" id="UP000256310"/>
    </source>
</evidence>